<dbReference type="GO" id="GO:0005886">
    <property type="term" value="C:plasma membrane"/>
    <property type="evidence" value="ECO:0007669"/>
    <property type="project" value="UniProtKB-SubCell"/>
</dbReference>
<dbReference type="NCBIfam" id="TIGR01065">
    <property type="entry name" value="hlyIII"/>
    <property type="match status" value="1"/>
</dbReference>
<feature type="binding site" evidence="7">
    <location>
        <position position="60"/>
    </location>
    <ligand>
        <name>Zn(2+)</name>
        <dbReference type="ChEBI" id="CHEBI:29105"/>
    </ligand>
</feature>
<evidence type="ECO:0000256" key="2">
    <source>
        <dbReference type="ARBA" id="ARBA00008488"/>
    </source>
</evidence>
<dbReference type="InterPro" id="IPR004254">
    <property type="entry name" value="AdipoR/HlyIII-related"/>
</dbReference>
<feature type="transmembrane region" description="Helical" evidence="8">
    <location>
        <begin position="157"/>
        <end position="176"/>
    </location>
</feature>
<dbReference type="GO" id="GO:0046872">
    <property type="term" value="F:metal ion binding"/>
    <property type="evidence" value="ECO:0007669"/>
    <property type="project" value="UniProtKB-KW"/>
</dbReference>
<evidence type="ECO:0000256" key="3">
    <source>
        <dbReference type="ARBA" id="ARBA00022475"/>
    </source>
</evidence>
<keyword evidence="7" id="KW-0479">Metal-binding</keyword>
<dbReference type="Proteomes" id="UP000321306">
    <property type="component" value="Unassembled WGS sequence"/>
</dbReference>
<keyword evidence="4 8" id="KW-0812">Transmembrane</keyword>
<protein>
    <submittedName>
        <fullName evidence="9">Hemolysin</fullName>
    </submittedName>
</protein>
<reference evidence="9 10" key="1">
    <citation type="submission" date="2019-07" db="EMBL/GenBank/DDBJ databases">
        <title>Whole genome shotgun sequence of Deinococcus cellulosilyticus NBRC 106333.</title>
        <authorList>
            <person name="Hosoyama A."/>
            <person name="Uohara A."/>
            <person name="Ohji S."/>
            <person name="Ichikawa N."/>
        </authorList>
    </citation>
    <scope>NUCLEOTIDE SEQUENCE [LARGE SCALE GENOMIC DNA]</scope>
    <source>
        <strain evidence="9 10">NBRC 106333</strain>
    </source>
</reference>
<evidence type="ECO:0000256" key="4">
    <source>
        <dbReference type="ARBA" id="ARBA00022692"/>
    </source>
</evidence>
<dbReference type="PANTHER" id="PTHR20855">
    <property type="entry name" value="ADIPOR/PROGESTIN RECEPTOR-RELATED"/>
    <property type="match status" value="1"/>
</dbReference>
<feature type="transmembrane region" description="Helical" evidence="8">
    <location>
        <begin position="79"/>
        <end position="96"/>
    </location>
</feature>
<accession>A0A511N3W8</accession>
<keyword evidence="6 8" id="KW-0472">Membrane</keyword>
<dbReference type="PANTHER" id="PTHR20855:SF3">
    <property type="entry name" value="LD03007P"/>
    <property type="match status" value="1"/>
</dbReference>
<feature type="binding site" evidence="7">
    <location>
        <position position="193"/>
    </location>
    <ligand>
        <name>Zn(2+)</name>
        <dbReference type="ChEBI" id="CHEBI:29105"/>
    </ligand>
</feature>
<keyword evidence="7" id="KW-0862">Zinc</keyword>
<feature type="transmembrane region" description="Helical" evidence="8">
    <location>
        <begin position="102"/>
        <end position="121"/>
    </location>
</feature>
<dbReference type="EMBL" id="BJXB01000014">
    <property type="protein sequence ID" value="GEM47564.1"/>
    <property type="molecule type" value="Genomic_DNA"/>
</dbReference>
<evidence type="ECO:0000313" key="10">
    <source>
        <dbReference type="Proteomes" id="UP000321306"/>
    </source>
</evidence>
<dbReference type="AlphaFoldDB" id="A0A511N3W8"/>
<feature type="transmembrane region" description="Helical" evidence="8">
    <location>
        <begin position="188"/>
        <end position="210"/>
    </location>
</feature>
<evidence type="ECO:0000256" key="8">
    <source>
        <dbReference type="SAM" id="Phobius"/>
    </source>
</evidence>
<dbReference type="RefSeq" id="WP_146885921.1">
    <property type="nucleotide sequence ID" value="NZ_BJXB01000014.1"/>
</dbReference>
<comment type="similarity">
    <text evidence="2">Belongs to the UPF0073 (Hly-III) family.</text>
</comment>
<feature type="transmembrane region" description="Helical" evidence="8">
    <location>
        <begin position="12"/>
        <end position="33"/>
    </location>
</feature>
<feature type="transmembrane region" description="Helical" evidence="8">
    <location>
        <begin position="128"/>
        <end position="145"/>
    </location>
</feature>
<organism evidence="9 10">
    <name type="scientific">Deinococcus cellulosilyticus (strain DSM 18568 / NBRC 106333 / KACC 11606 / 5516J-15)</name>
    <dbReference type="NCBI Taxonomy" id="1223518"/>
    <lineage>
        <taxon>Bacteria</taxon>
        <taxon>Thermotogati</taxon>
        <taxon>Deinococcota</taxon>
        <taxon>Deinococci</taxon>
        <taxon>Deinococcales</taxon>
        <taxon>Deinococcaceae</taxon>
        <taxon>Deinococcus</taxon>
    </lineage>
</organism>
<comment type="caution">
    <text evidence="9">The sequence shown here is derived from an EMBL/GenBank/DDBJ whole genome shotgun (WGS) entry which is preliminary data.</text>
</comment>
<dbReference type="InterPro" id="IPR005744">
    <property type="entry name" value="Hy-lIII"/>
</dbReference>
<gene>
    <name evidence="9" type="ORF">DC3_31990</name>
</gene>
<comment type="subcellular location">
    <subcellularLocation>
        <location evidence="1">Cell membrane</location>
        <topology evidence="1">Multi-pass membrane protein</topology>
    </subcellularLocation>
</comment>
<dbReference type="OrthoDB" id="9813689at2"/>
<dbReference type="GO" id="GO:0140911">
    <property type="term" value="F:pore-forming activity"/>
    <property type="evidence" value="ECO:0007669"/>
    <property type="project" value="InterPro"/>
</dbReference>
<sequence>MLKHLREPINAITHWIGAGKAIVLTVLLCIFAYKGGVHWWPFLIFGVSMFLLYLASASYHTFHVKERVLLWLRKLDHSAIFLLIAGSYTPIAMLALDGPWRLWTMVVVWGVALAGVILKLVTMKLPRWISTILYLAMGWMSVILMPQLLNQFSWPPLVWMCIGGVFYSIGAIIYATKKLNPIPGVFGFHEIWHLFVLGGTASHAVTMFYLTSRVA</sequence>
<keyword evidence="10" id="KW-1185">Reference proteome</keyword>
<keyword evidence="3" id="KW-1003">Cell membrane</keyword>
<evidence type="ECO:0000313" key="9">
    <source>
        <dbReference type="EMBL" id="GEM47564.1"/>
    </source>
</evidence>
<keyword evidence="5 8" id="KW-1133">Transmembrane helix</keyword>
<evidence type="ECO:0000256" key="1">
    <source>
        <dbReference type="ARBA" id="ARBA00004651"/>
    </source>
</evidence>
<proteinExistence type="inferred from homology"/>
<feature type="transmembrane region" description="Helical" evidence="8">
    <location>
        <begin position="39"/>
        <end position="59"/>
    </location>
</feature>
<feature type="binding site" evidence="7">
    <location>
        <position position="189"/>
    </location>
    <ligand>
        <name>Zn(2+)</name>
        <dbReference type="ChEBI" id="CHEBI:29105"/>
    </ligand>
</feature>
<dbReference type="Pfam" id="PF03006">
    <property type="entry name" value="HlyIII"/>
    <property type="match status" value="1"/>
</dbReference>
<name>A0A511N3W8_DEIC1</name>
<evidence type="ECO:0000256" key="6">
    <source>
        <dbReference type="ARBA" id="ARBA00023136"/>
    </source>
</evidence>
<evidence type="ECO:0000256" key="5">
    <source>
        <dbReference type="ARBA" id="ARBA00022989"/>
    </source>
</evidence>
<evidence type="ECO:0000256" key="7">
    <source>
        <dbReference type="PIRSR" id="PIRSR604254-1"/>
    </source>
</evidence>